<keyword evidence="3" id="KW-0378">Hydrolase</keyword>
<dbReference type="RefSeq" id="WP_106567862.1">
    <property type="nucleotide sequence ID" value="NZ_PYGF01000007.1"/>
</dbReference>
<dbReference type="InterPro" id="IPR050491">
    <property type="entry name" value="AmpC-like"/>
</dbReference>
<proteinExistence type="predicted"/>
<feature type="domain" description="Beta-lactamase-related" evidence="2">
    <location>
        <begin position="39"/>
        <end position="330"/>
    </location>
</feature>
<dbReference type="Pfam" id="PF00144">
    <property type="entry name" value="Beta-lactamase"/>
    <property type="match status" value="1"/>
</dbReference>
<organism evidence="3 4">
    <name type="scientific">Cecembia rubra</name>
    <dbReference type="NCBI Taxonomy" id="1485585"/>
    <lineage>
        <taxon>Bacteria</taxon>
        <taxon>Pseudomonadati</taxon>
        <taxon>Bacteroidota</taxon>
        <taxon>Cytophagia</taxon>
        <taxon>Cytophagales</taxon>
        <taxon>Cyclobacteriaceae</taxon>
        <taxon>Cecembia</taxon>
    </lineage>
</organism>
<dbReference type="SUPFAM" id="SSF56601">
    <property type="entry name" value="beta-lactamase/transpeptidase-like"/>
    <property type="match status" value="1"/>
</dbReference>
<evidence type="ECO:0000259" key="2">
    <source>
        <dbReference type="Pfam" id="PF00144"/>
    </source>
</evidence>
<dbReference type="InterPro" id="IPR012338">
    <property type="entry name" value="Beta-lactam/transpept-like"/>
</dbReference>
<feature type="chain" id="PRO_5015109024" evidence="1">
    <location>
        <begin position="21"/>
        <end position="439"/>
    </location>
</feature>
<dbReference type="AlphaFoldDB" id="A0A2P8E200"/>
<gene>
    <name evidence="3" type="ORF">CLV48_107204</name>
</gene>
<feature type="signal peptide" evidence="1">
    <location>
        <begin position="1"/>
        <end position="20"/>
    </location>
</feature>
<name>A0A2P8E200_9BACT</name>
<dbReference type="OrthoDB" id="9793489at2"/>
<dbReference type="Proteomes" id="UP000240708">
    <property type="component" value="Unassembled WGS sequence"/>
</dbReference>
<protein>
    <submittedName>
        <fullName evidence="3">D-alanyl-D-alanine carboxypeptidase</fullName>
    </submittedName>
</protein>
<keyword evidence="1" id="KW-0732">Signal</keyword>
<dbReference type="PANTHER" id="PTHR46825:SF9">
    <property type="entry name" value="BETA-LACTAMASE-RELATED DOMAIN-CONTAINING PROTEIN"/>
    <property type="match status" value="1"/>
</dbReference>
<evidence type="ECO:0000313" key="3">
    <source>
        <dbReference type="EMBL" id="PSL03486.1"/>
    </source>
</evidence>
<evidence type="ECO:0000256" key="1">
    <source>
        <dbReference type="SAM" id="SignalP"/>
    </source>
</evidence>
<keyword evidence="3" id="KW-0645">Protease</keyword>
<accession>A0A2P8E200</accession>
<dbReference type="PANTHER" id="PTHR46825">
    <property type="entry name" value="D-ALANYL-D-ALANINE-CARBOXYPEPTIDASE/ENDOPEPTIDASE AMPH"/>
    <property type="match status" value="1"/>
</dbReference>
<keyword evidence="3" id="KW-0121">Carboxypeptidase</keyword>
<dbReference type="Gene3D" id="3.40.710.10">
    <property type="entry name" value="DD-peptidase/beta-lactamase superfamily"/>
    <property type="match status" value="1"/>
</dbReference>
<dbReference type="EMBL" id="PYGF01000007">
    <property type="protein sequence ID" value="PSL03486.1"/>
    <property type="molecule type" value="Genomic_DNA"/>
</dbReference>
<evidence type="ECO:0000313" key="4">
    <source>
        <dbReference type="Proteomes" id="UP000240708"/>
    </source>
</evidence>
<dbReference type="GO" id="GO:0004180">
    <property type="term" value="F:carboxypeptidase activity"/>
    <property type="evidence" value="ECO:0007669"/>
    <property type="project" value="UniProtKB-KW"/>
</dbReference>
<reference evidence="3 4" key="1">
    <citation type="submission" date="2018-03" db="EMBL/GenBank/DDBJ databases">
        <title>Genomic Encyclopedia of Archaeal and Bacterial Type Strains, Phase II (KMG-II): from individual species to whole genera.</title>
        <authorList>
            <person name="Goeker M."/>
        </authorList>
    </citation>
    <scope>NUCLEOTIDE SEQUENCE [LARGE SCALE GENOMIC DNA]</scope>
    <source>
        <strain evidence="3 4">DSM 28057</strain>
    </source>
</reference>
<comment type="caution">
    <text evidence="3">The sequence shown here is derived from an EMBL/GenBank/DDBJ whole genome shotgun (WGS) entry which is preliminary data.</text>
</comment>
<dbReference type="InterPro" id="IPR001466">
    <property type="entry name" value="Beta-lactam-related"/>
</dbReference>
<keyword evidence="4" id="KW-1185">Reference proteome</keyword>
<sequence length="439" mass="49447">MKKAIVMFTLIGVTMASVIAQDFNRAKLDEFFDVLEANDRVMGSVLLYYRGEPIYQKSFGYADRSEKIPLTKESKFRVGSISKTFTSVLVFKAIEEGRLNLVQSIEGFFPELPNAEKITLSDLLSHRSGIYSFTSSQDYLTWNTVPKSREELYQIILAGKSEFEPGTKANYSNPNYVLLTWILEDTYQESYPYLLQKYVLGPLGLNNTYIGEEFSPDQGEVLSYRFLGEWQQESITDMSIPLGAGALVSTPGDLTVFIRALFEGKLISEASLSQMTELRDNYGRGIFKFPFYDHFAYGHDGGIDGFMASLSYFPEKDLAYSLTLNGANMDPNQISIAVLSAFFGKDFDIPQFSDDSFTEEELDAFVGVYGAPGFPLDITIRRQKLALMAQATGQPEFLLEHDEGTTFVFRLANLSIEFQPENDQLTLSQSGMKFVLKKK</sequence>